<evidence type="ECO:0000259" key="1">
    <source>
        <dbReference type="Pfam" id="PF01636"/>
    </source>
</evidence>
<dbReference type="PANTHER" id="PTHR21310">
    <property type="entry name" value="AMINOGLYCOSIDE PHOSPHOTRANSFERASE-RELATED-RELATED"/>
    <property type="match status" value="1"/>
</dbReference>
<dbReference type="Proteomes" id="UP000321049">
    <property type="component" value="Unassembled WGS sequence"/>
</dbReference>
<dbReference type="OrthoDB" id="4819498at2"/>
<dbReference type="InterPro" id="IPR002575">
    <property type="entry name" value="Aminoglycoside_PTrfase"/>
</dbReference>
<reference evidence="2 3" key="1">
    <citation type="submission" date="2019-07" db="EMBL/GenBank/DDBJ databases">
        <title>Whole genome shotgun sequence of Cellulomonas terrae NBRC 100819.</title>
        <authorList>
            <person name="Hosoyama A."/>
            <person name="Uohara A."/>
            <person name="Ohji S."/>
            <person name="Ichikawa N."/>
        </authorList>
    </citation>
    <scope>NUCLEOTIDE SEQUENCE [LARGE SCALE GENOMIC DNA]</scope>
    <source>
        <strain evidence="2 3">NBRC 100819</strain>
    </source>
</reference>
<dbReference type="AlphaFoldDB" id="A0A511JHH0"/>
<gene>
    <name evidence="2" type="ORF">CTE05_09990</name>
</gene>
<keyword evidence="3" id="KW-1185">Reference proteome</keyword>
<sequence length="295" mass="32193">MPESHGGPDAWLSDARLLTRRHVGRAELDLLASSDTHAVLLVRAGATRLVLKIATSTARPALDLARSAAAQELARRAGVPVGTVVAAGTDDELPSVQYLFQEEVQGTEWRRVRPRLRPAEQARASADIAGAVLALQSVVLPSFGALDDPAPRSLVDALHARVDLRIPDGARREQAHAVLRDHAALFAAPAQPTLTHDDLHHANLLFRPCPGGWVLAGVLDWDKAWAGSAESDVARMAFWDDMTGPDFWSVYRAGVPEADGWERRAMVYQLLWCLEYPVDTPRHRQDTASLVARLT</sequence>
<organism evidence="2 3">
    <name type="scientific">Cellulomonas terrae</name>
    <dbReference type="NCBI Taxonomy" id="311234"/>
    <lineage>
        <taxon>Bacteria</taxon>
        <taxon>Bacillati</taxon>
        <taxon>Actinomycetota</taxon>
        <taxon>Actinomycetes</taxon>
        <taxon>Micrococcales</taxon>
        <taxon>Cellulomonadaceae</taxon>
        <taxon>Cellulomonas</taxon>
    </lineage>
</organism>
<comment type="caution">
    <text evidence="2">The sequence shown here is derived from an EMBL/GenBank/DDBJ whole genome shotgun (WGS) entry which is preliminary data.</text>
</comment>
<proteinExistence type="predicted"/>
<dbReference type="InterPro" id="IPR051678">
    <property type="entry name" value="AGP_Transferase"/>
</dbReference>
<dbReference type="InterPro" id="IPR011009">
    <property type="entry name" value="Kinase-like_dom_sf"/>
</dbReference>
<feature type="domain" description="Aminoglycoside phosphotransferase" evidence="1">
    <location>
        <begin position="39"/>
        <end position="264"/>
    </location>
</feature>
<name>A0A511JHH0_9CELL</name>
<dbReference type="Gene3D" id="3.90.1200.10">
    <property type="match status" value="1"/>
</dbReference>
<dbReference type="SUPFAM" id="SSF56112">
    <property type="entry name" value="Protein kinase-like (PK-like)"/>
    <property type="match status" value="1"/>
</dbReference>
<protein>
    <recommendedName>
        <fullName evidence="1">Aminoglycoside phosphotransferase domain-containing protein</fullName>
    </recommendedName>
</protein>
<dbReference type="Pfam" id="PF01636">
    <property type="entry name" value="APH"/>
    <property type="match status" value="1"/>
</dbReference>
<dbReference type="RefSeq" id="WP_146845011.1">
    <property type="nucleotide sequence ID" value="NZ_BJWH01000003.1"/>
</dbReference>
<dbReference type="EMBL" id="BJWH01000003">
    <property type="protein sequence ID" value="GEL97452.1"/>
    <property type="molecule type" value="Genomic_DNA"/>
</dbReference>
<accession>A0A511JHH0</accession>
<evidence type="ECO:0000313" key="2">
    <source>
        <dbReference type="EMBL" id="GEL97452.1"/>
    </source>
</evidence>
<evidence type="ECO:0000313" key="3">
    <source>
        <dbReference type="Proteomes" id="UP000321049"/>
    </source>
</evidence>